<protein>
    <submittedName>
        <fullName evidence="2">Uncharacterized protein</fullName>
    </submittedName>
</protein>
<feature type="signal peptide" evidence="1">
    <location>
        <begin position="1"/>
        <end position="27"/>
    </location>
</feature>
<accession>A0AAU7DIH8</accession>
<sequence length="359" mass="37461">MKGVFLTRLSILAVAALTLTPFCSAQAKLAGDWRGTFDANGATYQVVWHVTEAPDGTLTSTIDNVTQSIFGTKAKTTTVKGSDVRIEVDDVISPNGQDIPIKGSFDGTLNKEANEVSGTLLQVEPPQNPIQITFKHDAAQSGDAAAGAPAATTQPAIAGDWAGTLTAGPAQLRLVLHITAAKDGSLSATLDSIDQGANGIPINTVTYKDGKVTLDVEAVHGNYEGTVSKDASGIDGTWTQGQPLPLSFKRAQPQAAPKPATPTNIDGTWTGKLDTGAATLTINLKIANMDTGLTAQLQSPDQAPNWAPATSIKRDGEKLTVEFSAFSATFEGTISADHNTIDGAFTQMGHELPLVLKKN</sequence>
<dbReference type="AlphaFoldDB" id="A0AAU7DIH8"/>
<evidence type="ECO:0000256" key="1">
    <source>
        <dbReference type="SAM" id="SignalP"/>
    </source>
</evidence>
<evidence type="ECO:0000313" key="2">
    <source>
        <dbReference type="EMBL" id="XBH17504.1"/>
    </source>
</evidence>
<reference evidence="2" key="1">
    <citation type="submission" date="2023-03" db="EMBL/GenBank/DDBJ databases">
        <title>Edaphobacter sp.</title>
        <authorList>
            <person name="Huber K.J."/>
            <person name="Papendorf J."/>
            <person name="Pilke C."/>
            <person name="Bunk B."/>
            <person name="Sproeer C."/>
            <person name="Pester M."/>
        </authorList>
    </citation>
    <scope>NUCLEOTIDE SEQUENCE</scope>
    <source>
        <strain evidence="2">DSM 110680</strain>
    </source>
</reference>
<feature type="chain" id="PRO_5043638609" evidence="1">
    <location>
        <begin position="28"/>
        <end position="359"/>
    </location>
</feature>
<name>A0AAU7DIH8_9BACT</name>
<gene>
    <name evidence="2" type="ORF">P8935_23430</name>
</gene>
<organism evidence="2">
    <name type="scientific">Telmatobacter sp. DSM 110680</name>
    <dbReference type="NCBI Taxonomy" id="3036704"/>
    <lineage>
        <taxon>Bacteria</taxon>
        <taxon>Pseudomonadati</taxon>
        <taxon>Acidobacteriota</taxon>
        <taxon>Terriglobia</taxon>
        <taxon>Terriglobales</taxon>
        <taxon>Acidobacteriaceae</taxon>
        <taxon>Telmatobacter</taxon>
    </lineage>
</organism>
<keyword evidence="1" id="KW-0732">Signal</keyword>
<proteinExistence type="predicted"/>
<dbReference type="EMBL" id="CP121196">
    <property type="protein sequence ID" value="XBH17504.1"/>
    <property type="molecule type" value="Genomic_DNA"/>
</dbReference>
<dbReference type="RefSeq" id="WP_348262729.1">
    <property type="nucleotide sequence ID" value="NZ_CP121196.1"/>
</dbReference>